<organism evidence="1 2">
    <name type="scientific">Kitasatospora misakiensis</name>
    <dbReference type="NCBI Taxonomy" id="67330"/>
    <lineage>
        <taxon>Bacteria</taxon>
        <taxon>Bacillati</taxon>
        <taxon>Actinomycetota</taxon>
        <taxon>Actinomycetes</taxon>
        <taxon>Kitasatosporales</taxon>
        <taxon>Streptomycetaceae</taxon>
        <taxon>Kitasatospora</taxon>
    </lineage>
</organism>
<protein>
    <submittedName>
        <fullName evidence="1">Uncharacterized protein</fullName>
    </submittedName>
</protein>
<proteinExistence type="predicted"/>
<name>A0ABW0X5I1_9ACTN</name>
<evidence type="ECO:0000313" key="1">
    <source>
        <dbReference type="EMBL" id="MFC5664434.1"/>
    </source>
</evidence>
<dbReference type="RefSeq" id="WP_380226131.1">
    <property type="nucleotide sequence ID" value="NZ_JBHSOF010000017.1"/>
</dbReference>
<keyword evidence="2" id="KW-1185">Reference proteome</keyword>
<dbReference type="EMBL" id="JBHSOF010000017">
    <property type="protein sequence ID" value="MFC5664434.1"/>
    <property type="molecule type" value="Genomic_DNA"/>
</dbReference>
<dbReference type="Proteomes" id="UP001595975">
    <property type="component" value="Unassembled WGS sequence"/>
</dbReference>
<evidence type="ECO:0000313" key="2">
    <source>
        <dbReference type="Proteomes" id="UP001595975"/>
    </source>
</evidence>
<accession>A0ABW0X5I1</accession>
<sequence>MKRRHSPAVAECERFLALKVMVLGELRELVLLLEREESLADWLRQKTRNAKLDRRPHTLLGVDF</sequence>
<gene>
    <name evidence="1" type="ORF">ACFP3U_15745</name>
</gene>
<comment type="caution">
    <text evidence="1">The sequence shown here is derived from an EMBL/GenBank/DDBJ whole genome shotgun (WGS) entry which is preliminary data.</text>
</comment>
<reference evidence="2" key="1">
    <citation type="journal article" date="2019" name="Int. J. Syst. Evol. Microbiol.">
        <title>The Global Catalogue of Microorganisms (GCM) 10K type strain sequencing project: providing services to taxonomists for standard genome sequencing and annotation.</title>
        <authorList>
            <consortium name="The Broad Institute Genomics Platform"/>
            <consortium name="The Broad Institute Genome Sequencing Center for Infectious Disease"/>
            <person name="Wu L."/>
            <person name="Ma J."/>
        </authorList>
    </citation>
    <scope>NUCLEOTIDE SEQUENCE [LARGE SCALE GENOMIC DNA]</scope>
    <source>
        <strain evidence="2">CGMCC 4.1437</strain>
    </source>
</reference>